<feature type="transmembrane region" description="Helical" evidence="5">
    <location>
        <begin position="239"/>
        <end position="258"/>
    </location>
</feature>
<keyword evidence="2 5" id="KW-0812">Transmembrane</keyword>
<gene>
    <name evidence="7" type="ORF">ACFQHR_04050</name>
</gene>
<dbReference type="PANTHER" id="PTHR22911">
    <property type="entry name" value="ACYL-MALONYL CONDENSING ENZYME-RELATED"/>
    <property type="match status" value="1"/>
</dbReference>
<feature type="transmembrane region" description="Helical" evidence="5">
    <location>
        <begin position="264"/>
        <end position="281"/>
    </location>
</feature>
<evidence type="ECO:0000256" key="3">
    <source>
        <dbReference type="ARBA" id="ARBA00022989"/>
    </source>
</evidence>
<accession>A0ABW2DIE5</accession>
<keyword evidence="3 5" id="KW-1133">Transmembrane helix</keyword>
<feature type="transmembrane region" description="Helical" evidence="5">
    <location>
        <begin position="17"/>
        <end position="35"/>
    </location>
</feature>
<feature type="transmembrane region" description="Helical" evidence="5">
    <location>
        <begin position="150"/>
        <end position="170"/>
    </location>
</feature>
<reference evidence="8" key="1">
    <citation type="journal article" date="2019" name="Int. J. Syst. Evol. Microbiol.">
        <title>The Global Catalogue of Microorganisms (GCM) 10K type strain sequencing project: providing services to taxonomists for standard genome sequencing and annotation.</title>
        <authorList>
            <consortium name="The Broad Institute Genomics Platform"/>
            <consortium name="The Broad Institute Genome Sequencing Center for Infectious Disease"/>
            <person name="Wu L."/>
            <person name="Ma J."/>
        </authorList>
    </citation>
    <scope>NUCLEOTIDE SEQUENCE [LARGE SCALE GENOMIC DNA]</scope>
    <source>
        <strain evidence="8">CGMCC 4.7393</strain>
    </source>
</reference>
<evidence type="ECO:0000313" key="8">
    <source>
        <dbReference type="Proteomes" id="UP001596405"/>
    </source>
</evidence>
<dbReference type="InterPro" id="IPR037185">
    <property type="entry name" value="EmrE-like"/>
</dbReference>
<evidence type="ECO:0000313" key="7">
    <source>
        <dbReference type="EMBL" id="MFC6996780.1"/>
    </source>
</evidence>
<dbReference type="PANTHER" id="PTHR22911:SF6">
    <property type="entry name" value="SOLUTE CARRIER FAMILY 35 MEMBER G1"/>
    <property type="match status" value="1"/>
</dbReference>
<feature type="transmembrane region" description="Helical" evidence="5">
    <location>
        <begin position="182"/>
        <end position="204"/>
    </location>
</feature>
<feature type="domain" description="EamA" evidence="6">
    <location>
        <begin position="13"/>
        <end position="141"/>
    </location>
</feature>
<evidence type="ECO:0000259" key="6">
    <source>
        <dbReference type="Pfam" id="PF00892"/>
    </source>
</evidence>
<dbReference type="Proteomes" id="UP001596405">
    <property type="component" value="Unassembled WGS sequence"/>
</dbReference>
<feature type="transmembrane region" description="Helical" evidence="5">
    <location>
        <begin position="210"/>
        <end position="227"/>
    </location>
</feature>
<feature type="transmembrane region" description="Helical" evidence="5">
    <location>
        <begin position="41"/>
        <end position="59"/>
    </location>
</feature>
<organism evidence="7 8">
    <name type="scientific">Rufibacter roseus</name>
    <dbReference type="NCBI Taxonomy" id="1567108"/>
    <lineage>
        <taxon>Bacteria</taxon>
        <taxon>Pseudomonadati</taxon>
        <taxon>Bacteroidota</taxon>
        <taxon>Cytophagia</taxon>
        <taxon>Cytophagales</taxon>
        <taxon>Hymenobacteraceae</taxon>
        <taxon>Rufibacter</taxon>
    </lineage>
</organism>
<name>A0ABW2DIE5_9BACT</name>
<dbReference type="EMBL" id="JBHSYQ010000003">
    <property type="protein sequence ID" value="MFC6996780.1"/>
    <property type="molecule type" value="Genomic_DNA"/>
</dbReference>
<evidence type="ECO:0000256" key="4">
    <source>
        <dbReference type="ARBA" id="ARBA00023136"/>
    </source>
</evidence>
<evidence type="ECO:0000256" key="2">
    <source>
        <dbReference type="ARBA" id="ARBA00022692"/>
    </source>
</evidence>
<feature type="transmembrane region" description="Helical" evidence="5">
    <location>
        <begin position="71"/>
        <end position="89"/>
    </location>
</feature>
<comment type="caution">
    <text evidence="7">The sequence shown here is derived from an EMBL/GenBank/DDBJ whole genome shotgun (WGS) entry which is preliminary data.</text>
</comment>
<dbReference type="InterPro" id="IPR000620">
    <property type="entry name" value="EamA_dom"/>
</dbReference>
<proteinExistence type="predicted"/>
<evidence type="ECO:0000256" key="1">
    <source>
        <dbReference type="ARBA" id="ARBA00004141"/>
    </source>
</evidence>
<dbReference type="RefSeq" id="WP_262506463.1">
    <property type="nucleotide sequence ID" value="NZ_JBHSYQ010000003.1"/>
</dbReference>
<keyword evidence="4 5" id="KW-0472">Membrane</keyword>
<dbReference type="Pfam" id="PF00892">
    <property type="entry name" value="EamA"/>
    <property type="match status" value="2"/>
</dbReference>
<evidence type="ECO:0000256" key="5">
    <source>
        <dbReference type="SAM" id="Phobius"/>
    </source>
</evidence>
<dbReference type="Gene3D" id="1.10.3730.20">
    <property type="match status" value="2"/>
</dbReference>
<feature type="transmembrane region" description="Helical" evidence="5">
    <location>
        <begin position="95"/>
        <end position="119"/>
    </location>
</feature>
<feature type="domain" description="EamA" evidence="6">
    <location>
        <begin position="152"/>
        <end position="280"/>
    </location>
</feature>
<keyword evidence="8" id="KW-1185">Reference proteome</keyword>
<sequence length="297" mass="33548">MHPHFTQSTAMTKGVQFMLLSTLFFALMNVFVKFLSHLPPMEVVLFRSIISLVLSYGMIRKAGIKPWGNRKLILVGRGLAGGFSLLMYYTTLQNIPLAGAVTIQYLAPIFTALLGVFIAKEKVAPWQWVFFLVSFAGVLVIEGVDTRISLKYLLIGIGSAFLSGVAYNSVRKLSETEHPMVIVFYFPLVSLPLSLMFCLVDWVPPRQEDWVWLILIGLLTQLGQYFMTRSYQVEKLARVASLNYVGILYALGLGFVFFNESFHVYSYLGIALVLLGVLLNMEYSRRLRKKEASERTS</sequence>
<feature type="transmembrane region" description="Helical" evidence="5">
    <location>
        <begin position="126"/>
        <end position="144"/>
    </location>
</feature>
<comment type="subcellular location">
    <subcellularLocation>
        <location evidence="1">Membrane</location>
        <topology evidence="1">Multi-pass membrane protein</topology>
    </subcellularLocation>
</comment>
<dbReference type="SUPFAM" id="SSF103481">
    <property type="entry name" value="Multidrug resistance efflux transporter EmrE"/>
    <property type="match status" value="2"/>
</dbReference>
<protein>
    <submittedName>
        <fullName evidence="7">DMT family transporter</fullName>
    </submittedName>
</protein>